<name>A0ABT2AG12_9BURK</name>
<evidence type="ECO:0000313" key="1">
    <source>
        <dbReference type="EMBL" id="MCS0595126.1"/>
    </source>
</evidence>
<dbReference type="RefSeq" id="WP_258826204.1">
    <property type="nucleotide sequence ID" value="NZ_JANUHA010000001.1"/>
</dbReference>
<keyword evidence="2" id="KW-1185">Reference proteome</keyword>
<evidence type="ECO:0000313" key="2">
    <source>
        <dbReference type="Proteomes" id="UP001206572"/>
    </source>
</evidence>
<dbReference type="EMBL" id="JANUHA010000001">
    <property type="protein sequence ID" value="MCS0595126.1"/>
    <property type="molecule type" value="Genomic_DNA"/>
</dbReference>
<gene>
    <name evidence="1" type="ORF">NX780_02050</name>
</gene>
<reference evidence="1 2" key="1">
    <citation type="submission" date="2022-08" db="EMBL/GenBank/DDBJ databases">
        <title>Reclassification of Massilia species as members of the genera Telluria, Duganella, Pseudoduganella, Mokoshia gen. nov. and Zemynaea gen. nov. using orthogonal and non-orthogonal genome-based approaches.</title>
        <authorList>
            <person name="Bowman J.P."/>
        </authorList>
    </citation>
    <scope>NUCLEOTIDE SEQUENCE [LARGE SCALE GENOMIC DNA]</scope>
    <source>
        <strain evidence="1 2">JCM 31661</strain>
    </source>
</reference>
<sequence>MDELTRAGIIKSGWQIHAVIEEAALRHTAVKGEGQPSPEWFEKQRLLLADMAIHLLQTALKPGEIELDKLRDNLHAIMTISDGFLPHAGLKDATGKIYEGVEVRGRQ</sequence>
<protein>
    <submittedName>
        <fullName evidence="1">Uncharacterized protein</fullName>
    </submittedName>
</protein>
<organism evidence="1 2">
    <name type="scientific">Massilia agri</name>
    <dbReference type="NCBI Taxonomy" id="1886785"/>
    <lineage>
        <taxon>Bacteria</taxon>
        <taxon>Pseudomonadati</taxon>
        <taxon>Pseudomonadota</taxon>
        <taxon>Betaproteobacteria</taxon>
        <taxon>Burkholderiales</taxon>
        <taxon>Oxalobacteraceae</taxon>
        <taxon>Telluria group</taxon>
        <taxon>Massilia</taxon>
    </lineage>
</organism>
<proteinExistence type="predicted"/>
<dbReference type="Proteomes" id="UP001206572">
    <property type="component" value="Unassembled WGS sequence"/>
</dbReference>
<comment type="caution">
    <text evidence="1">The sequence shown here is derived from an EMBL/GenBank/DDBJ whole genome shotgun (WGS) entry which is preliminary data.</text>
</comment>
<accession>A0ABT2AG12</accession>